<dbReference type="GO" id="GO:0005524">
    <property type="term" value="F:ATP binding"/>
    <property type="evidence" value="ECO:0007669"/>
    <property type="project" value="UniProtKB-KW"/>
</dbReference>
<evidence type="ECO:0000256" key="9">
    <source>
        <dbReference type="ARBA" id="ARBA00023136"/>
    </source>
</evidence>
<dbReference type="Proteomes" id="UP001149074">
    <property type="component" value="Unassembled WGS sequence"/>
</dbReference>
<dbReference type="CDD" id="cd03233">
    <property type="entry name" value="ABCG_PDR_domain1"/>
    <property type="match status" value="1"/>
</dbReference>
<evidence type="ECO:0000256" key="10">
    <source>
        <dbReference type="ARBA" id="ARBA00023180"/>
    </source>
</evidence>
<keyword evidence="8 12" id="KW-1133">Transmembrane helix</keyword>
<evidence type="ECO:0000313" key="14">
    <source>
        <dbReference type="EMBL" id="KAJ5103215.1"/>
    </source>
</evidence>
<dbReference type="Pfam" id="PF19055">
    <property type="entry name" value="ABC2_membrane_7"/>
    <property type="match status" value="1"/>
</dbReference>
<dbReference type="RefSeq" id="XP_056476595.1">
    <property type="nucleotide sequence ID" value="XM_056616238.1"/>
</dbReference>
<protein>
    <submittedName>
        <fullName evidence="14">ABC multidrug transporter atrF</fullName>
    </submittedName>
</protein>
<keyword evidence="3" id="KW-0813">Transport</keyword>
<feature type="transmembrane region" description="Helical" evidence="12">
    <location>
        <begin position="1246"/>
        <end position="1267"/>
    </location>
</feature>
<dbReference type="Pfam" id="PF00005">
    <property type="entry name" value="ABC_tran"/>
    <property type="match status" value="2"/>
</dbReference>
<dbReference type="InterPro" id="IPR034003">
    <property type="entry name" value="ABCG_PDR_2"/>
</dbReference>
<dbReference type="InterPro" id="IPR010929">
    <property type="entry name" value="PDR_CDR_ABC"/>
</dbReference>
<dbReference type="SUPFAM" id="SSF52540">
    <property type="entry name" value="P-loop containing nucleoside triphosphate hydrolases"/>
    <property type="match status" value="2"/>
</dbReference>
<evidence type="ECO:0000256" key="6">
    <source>
        <dbReference type="ARBA" id="ARBA00022741"/>
    </source>
</evidence>
<feature type="domain" description="ABC transporter" evidence="13">
    <location>
        <begin position="102"/>
        <end position="357"/>
    </location>
</feature>
<feature type="domain" description="ABC transporter" evidence="13">
    <location>
        <begin position="799"/>
        <end position="1042"/>
    </location>
</feature>
<gene>
    <name evidence="14" type="ORF">N7532_003744</name>
</gene>
<evidence type="ECO:0000256" key="3">
    <source>
        <dbReference type="ARBA" id="ARBA00022448"/>
    </source>
</evidence>
<dbReference type="PANTHER" id="PTHR19241">
    <property type="entry name" value="ATP-BINDING CASSETTE TRANSPORTER"/>
    <property type="match status" value="1"/>
</dbReference>
<dbReference type="PROSITE" id="PS50893">
    <property type="entry name" value="ABC_TRANSPORTER_2"/>
    <property type="match status" value="2"/>
</dbReference>
<dbReference type="InterPro" id="IPR003593">
    <property type="entry name" value="AAA+_ATPase"/>
</dbReference>
<evidence type="ECO:0000256" key="4">
    <source>
        <dbReference type="ARBA" id="ARBA00022475"/>
    </source>
</evidence>
<feature type="transmembrane region" description="Helical" evidence="12">
    <location>
        <begin position="1400"/>
        <end position="1418"/>
    </location>
</feature>
<organism evidence="14 15">
    <name type="scientific">Penicillium argentinense</name>
    <dbReference type="NCBI Taxonomy" id="1131581"/>
    <lineage>
        <taxon>Eukaryota</taxon>
        <taxon>Fungi</taxon>
        <taxon>Dikarya</taxon>
        <taxon>Ascomycota</taxon>
        <taxon>Pezizomycotina</taxon>
        <taxon>Eurotiomycetes</taxon>
        <taxon>Eurotiomycetidae</taxon>
        <taxon>Eurotiales</taxon>
        <taxon>Aspergillaceae</taxon>
        <taxon>Penicillium</taxon>
    </lineage>
</organism>
<comment type="subcellular location">
    <subcellularLocation>
        <location evidence="1">Cell membrane</location>
        <topology evidence="1">Multi-pass membrane protein</topology>
    </subcellularLocation>
</comment>
<name>A0A9W9KE58_9EURO</name>
<dbReference type="FunFam" id="3.40.50.300:FF:000054">
    <property type="entry name" value="ABC multidrug transporter atrF"/>
    <property type="match status" value="1"/>
</dbReference>
<keyword evidence="4" id="KW-1003">Cell membrane</keyword>
<feature type="transmembrane region" description="Helical" evidence="12">
    <location>
        <begin position="1136"/>
        <end position="1153"/>
    </location>
</feature>
<keyword evidence="15" id="KW-1185">Reference proteome</keyword>
<evidence type="ECO:0000256" key="5">
    <source>
        <dbReference type="ARBA" id="ARBA00022692"/>
    </source>
</evidence>
<dbReference type="Pfam" id="PF01061">
    <property type="entry name" value="ABC2_membrane"/>
    <property type="match status" value="2"/>
</dbReference>
<keyword evidence="6" id="KW-0547">Nucleotide-binding</keyword>
<dbReference type="GO" id="GO:0140359">
    <property type="term" value="F:ABC-type transporter activity"/>
    <property type="evidence" value="ECO:0007669"/>
    <property type="project" value="InterPro"/>
</dbReference>
<dbReference type="InterPro" id="IPR003439">
    <property type="entry name" value="ABC_transporter-like_ATP-bd"/>
</dbReference>
<keyword evidence="5 12" id="KW-0812">Transmembrane</keyword>
<feature type="transmembrane region" description="Helical" evidence="12">
    <location>
        <begin position="1273"/>
        <end position="1293"/>
    </location>
</feature>
<dbReference type="GeneID" id="81355217"/>
<dbReference type="EMBL" id="JAPQKI010000004">
    <property type="protein sequence ID" value="KAJ5103215.1"/>
    <property type="molecule type" value="Genomic_DNA"/>
</dbReference>
<dbReference type="InterPro" id="IPR034001">
    <property type="entry name" value="ABCG_PDR_1"/>
</dbReference>
<dbReference type="Pfam" id="PF06422">
    <property type="entry name" value="PDR_CDR"/>
    <property type="match status" value="1"/>
</dbReference>
<feature type="transmembrane region" description="Helical" evidence="12">
    <location>
        <begin position="1201"/>
        <end position="1234"/>
    </location>
</feature>
<dbReference type="CDD" id="cd03232">
    <property type="entry name" value="ABCG_PDR_domain2"/>
    <property type="match status" value="1"/>
</dbReference>
<dbReference type="InterPro" id="IPR013525">
    <property type="entry name" value="ABC2_TM"/>
</dbReference>
<dbReference type="GO" id="GO:0005886">
    <property type="term" value="C:plasma membrane"/>
    <property type="evidence" value="ECO:0007669"/>
    <property type="project" value="UniProtKB-SubCell"/>
</dbReference>
<evidence type="ECO:0000256" key="11">
    <source>
        <dbReference type="SAM" id="MobiDB-lite"/>
    </source>
</evidence>
<evidence type="ECO:0000256" key="12">
    <source>
        <dbReference type="SAM" id="Phobius"/>
    </source>
</evidence>
<dbReference type="GO" id="GO:0016887">
    <property type="term" value="F:ATP hydrolysis activity"/>
    <property type="evidence" value="ECO:0007669"/>
    <property type="project" value="InterPro"/>
</dbReference>
<feature type="transmembrane region" description="Helical" evidence="12">
    <location>
        <begin position="1162"/>
        <end position="1181"/>
    </location>
</feature>
<dbReference type="Gene3D" id="3.40.50.300">
    <property type="entry name" value="P-loop containing nucleotide triphosphate hydrolases"/>
    <property type="match status" value="2"/>
</dbReference>
<accession>A0A9W9KE58</accession>
<feature type="region of interest" description="Disordered" evidence="11">
    <location>
        <begin position="31"/>
        <end position="54"/>
    </location>
</feature>
<proteinExistence type="inferred from homology"/>
<keyword evidence="7" id="KW-0067">ATP-binding</keyword>
<dbReference type="InterPro" id="IPR027417">
    <property type="entry name" value="P-loop_NTPase"/>
</dbReference>
<evidence type="ECO:0000256" key="8">
    <source>
        <dbReference type="ARBA" id="ARBA00022989"/>
    </source>
</evidence>
<feature type="compositionally biased region" description="Polar residues" evidence="11">
    <location>
        <begin position="39"/>
        <end position="54"/>
    </location>
</feature>
<evidence type="ECO:0000256" key="7">
    <source>
        <dbReference type="ARBA" id="ARBA00022840"/>
    </source>
</evidence>
<dbReference type="PROSITE" id="PS00211">
    <property type="entry name" value="ABC_TRANSPORTER_1"/>
    <property type="match status" value="1"/>
</dbReference>
<sequence>MGDPIQPSFSFKRTSMDIQGETTSAAATVYGEDTHSKSTSEASSMKGQTKNTGNDWSLLSRVQEQHQRDLASGFKRQELGVTWQNLNVDVISAEAAVNENVLSQFNIPKHIKESRNKAPLRTILRNSHGCVKPGEMLLVLGRPGSGCTTLLKMLSNRTGGYKSVEGDIRFGSMTSAEARNYRGQIVMNTEEELFFPALTVGETMDFATRLKVPFKLPDGVDSAEDYAEESKKFLMEAMGISHTGDTKVGNEYVRGVSGGERKRVSIIECLATRGSVFCWDNSTRGLDASTALEWTKAIRAMTDTMGLSTIVTLYQAGNGIYDLFDKVLVLDEGEQVYYGSREEARPFMEKAGFICREGSNVADFLTGVTVPTERRIRDGYENRFPRNKEALREEYEKSPVYTKMISEYDYPTSDLAIQRTQEFKEGVALETSNQLPKKSPLTVSFTEQVKACVARQYQIIWGDKASFIIKQVATLMQALIAGSLFYNAPNNSGGLFVKSGALFFSLLYNSLLAMSEVTDSFHGRPVLIKHKGFAMFHPAAFCIAQITADIPVLLFQISMFSLVVYFMVGLTMSAGAFFTYWVMVFATTMCMTALFRAIGALFSTFDGASKVSGFLISALIMYTGYMIQKPQMHPWLGWIFWIDPLAYGFEALLSNEFFQKTIPCVGTNLIPMGPGYEDTVHAACAGVGGAQRGATFVTGDQYLSSLSYSHSHLWRNFGINWAWWALFVAVTIIATSRWQSPSESGSCLVIPRERLDRHRQNAGHDEESQVQEKTKTPVECGAQTEEEIDKQLVRNTSIFTWKDLTYTVKTPSGDRVLLDNVYGWVKPGMLGALMGSSGAGKTTLLDVLAQRKTEGTIRGSILVDGRELPVSFQRSAGYCEQLDVLEPQATVRESLEFSALMRQSRETPREEKLQYVNTIIDLLELHDIADTMIGQVGAGLSVEQRKRVTIGVELVSKPSILIFLDEPTSGLDGQSAYNTVRFLRKLADVGQAVLVTIHQPSAQLFAEFDTLLLLAKGGKTVYFGEIGDNGNTVKNYFSRYDAPCPPNTNPAEHMIDVVSGHLSQGRDWNDVWLKSPEHERASKELDDIITTAAANPPGTFDDGREFATSLWEQIKLVTLRMSLALYRNTDYVNNKFALHIGSALFNGFSFWMIGDSVGSMQLRLFTIFNFIFVAPGVINQLQPLFLERRAIYEQREKKSKMYSWVAFVTALVVSEIPYLCICAVLYYVCWYYTVGFPNVSEKAGPTFLIMLLYEFVYTGIGQFVAAYAPNATFAALINPLIIGTLVSFCGVLVPYSQIQAFWRYWIYWLNPFNYLMGGMLVFPVWDTEVNCKESEFAIFDPPNGSTCGAYLKTYMSTIGAHMNLVNPEATESCRVCEYRTGADYLKTINLKEYYYGWRDIGIVAIFAISSYALVFLLMKLRTKASKKAE</sequence>
<reference evidence="14" key="1">
    <citation type="submission" date="2022-11" db="EMBL/GenBank/DDBJ databases">
        <authorList>
            <person name="Petersen C."/>
        </authorList>
    </citation>
    <scope>NUCLEOTIDE SEQUENCE</scope>
    <source>
        <strain evidence="14">IBT 30761</strain>
    </source>
</reference>
<evidence type="ECO:0000259" key="13">
    <source>
        <dbReference type="PROSITE" id="PS50893"/>
    </source>
</evidence>
<dbReference type="InterPro" id="IPR043926">
    <property type="entry name" value="ABCG_dom"/>
</dbReference>
<keyword evidence="9 12" id="KW-0472">Membrane</keyword>
<evidence type="ECO:0000313" key="15">
    <source>
        <dbReference type="Proteomes" id="UP001149074"/>
    </source>
</evidence>
<reference evidence="14" key="2">
    <citation type="journal article" date="2023" name="IMA Fungus">
        <title>Comparative genomic study of the Penicillium genus elucidates a diverse pangenome and 15 lateral gene transfer events.</title>
        <authorList>
            <person name="Petersen C."/>
            <person name="Sorensen T."/>
            <person name="Nielsen M.R."/>
            <person name="Sondergaard T.E."/>
            <person name="Sorensen J.L."/>
            <person name="Fitzpatrick D.A."/>
            <person name="Frisvad J.C."/>
            <person name="Nielsen K.L."/>
        </authorList>
    </citation>
    <scope>NUCLEOTIDE SEQUENCE</scope>
    <source>
        <strain evidence="14">IBT 30761</strain>
    </source>
</reference>
<evidence type="ECO:0000256" key="1">
    <source>
        <dbReference type="ARBA" id="ARBA00004651"/>
    </source>
</evidence>
<evidence type="ECO:0000256" key="2">
    <source>
        <dbReference type="ARBA" id="ARBA00006012"/>
    </source>
</evidence>
<comment type="caution">
    <text evidence="14">The sequence shown here is derived from an EMBL/GenBank/DDBJ whole genome shotgun (WGS) entry which is preliminary data.</text>
</comment>
<dbReference type="InterPro" id="IPR017871">
    <property type="entry name" value="ABC_transporter-like_CS"/>
</dbReference>
<comment type="similarity">
    <text evidence="2">Belongs to the ABC transporter superfamily. ABCG family. PDR (TC 3.A.1.205) subfamily.</text>
</comment>
<keyword evidence="10" id="KW-0325">Glycoprotein</keyword>
<dbReference type="SMART" id="SM00382">
    <property type="entry name" value="AAA"/>
    <property type="match status" value="2"/>
</dbReference>
<dbReference type="OrthoDB" id="245989at2759"/>
<feature type="transmembrane region" description="Helical" evidence="12">
    <location>
        <begin position="608"/>
        <end position="627"/>
    </location>
</feature>
<dbReference type="FunFam" id="3.40.50.300:FF:001465">
    <property type="entry name" value="ABC multidrug transporter (Eurofung)"/>
    <property type="match status" value="1"/>
</dbReference>